<dbReference type="SUPFAM" id="SSF52799">
    <property type="entry name" value="(Phosphotyrosine protein) phosphatases II"/>
    <property type="match status" value="1"/>
</dbReference>
<evidence type="ECO:0000256" key="1">
    <source>
        <dbReference type="ARBA" id="ARBA00022723"/>
    </source>
</evidence>
<dbReference type="EC" id="3.1.4.17" evidence="6"/>
<keyword evidence="2 6" id="KW-0378">Hydrolase</keyword>
<keyword evidence="1" id="KW-0479">Metal-binding</keyword>
<dbReference type="Pfam" id="PF13350">
    <property type="entry name" value="Y_phosphatase3"/>
    <property type="match status" value="1"/>
</dbReference>
<proteinExistence type="inferred from homology"/>
<dbReference type="Gene3D" id="3.60.21.40">
    <property type="entry name" value="GpdQ, catalytic alpha/beta sandwich domain"/>
    <property type="match status" value="1"/>
</dbReference>
<dbReference type="AlphaFoldDB" id="A0A379LV28"/>
<dbReference type="InterPro" id="IPR042281">
    <property type="entry name" value="GpdQ_beta-strand"/>
</dbReference>
<sequence>MESIEVDGVFNVRSVSGPYLAPGRLFRSATLDHLTDEGRKVLEQIGIRTVIDLRDNRERPGSTATASWNVLHHPLYDPATGPPRSGEITAIYRTLLDERGTALTDAVRTLAYSPAPALVHCTAGKDRTGLVVAVAAAAVGVPDSAILDDYSCSGPRLRPYRENAVRILLSDLTLDPAQYAESVELHLDSPAPALQSALDHIRRRHGSVTGYLDAHGFTADDLAALRTRLLGEPELTVLHLSDVHARGTEDPSGRGTEEFFFGVDGVGRLRAVIEGASTSRLRPDIVVVTGDLAHRRAASTYPRLAAVFDEIRTRLQCPVLTVPGNHDDPVAFASVFGTNPEEHLRGFRVLGVDTSPGSLSSDELERLSHELATPAPYGTVVVMHHPPVPSPAATLTGRELARADEFAAVLHGSDVTAILAGHFHHPMAGVFAGVPVWVGGSLAYLQDIGTPGDSLVAFDDPAYSLVQCSRSGVRALPVALRTPEVLFRSSPTLTVAS</sequence>
<dbReference type="InterPro" id="IPR050884">
    <property type="entry name" value="CNP_phosphodiesterase-III"/>
</dbReference>
<dbReference type="OrthoDB" id="5241795at2"/>
<dbReference type="PANTHER" id="PTHR42988">
    <property type="entry name" value="PHOSPHOHYDROLASE"/>
    <property type="match status" value="1"/>
</dbReference>
<keyword evidence="3" id="KW-0408">Iron</keyword>
<dbReference type="PANTHER" id="PTHR42988:SF2">
    <property type="entry name" value="CYCLIC NUCLEOTIDE PHOSPHODIESTERASE CBUA0032-RELATED"/>
    <property type="match status" value="1"/>
</dbReference>
<dbReference type="InterPro" id="IPR004843">
    <property type="entry name" value="Calcineurin-like_PHP"/>
</dbReference>
<dbReference type="Gene3D" id="3.30.750.180">
    <property type="entry name" value="GpdQ, beta-strand dimerisation domain"/>
    <property type="match status" value="1"/>
</dbReference>
<dbReference type="InterPro" id="IPR029052">
    <property type="entry name" value="Metallo-depent_PP-like"/>
</dbReference>
<dbReference type="Proteomes" id="UP000254569">
    <property type="component" value="Unassembled WGS sequence"/>
</dbReference>
<dbReference type="GO" id="GO:0004114">
    <property type="term" value="F:3',5'-cyclic-nucleotide phosphodiesterase activity"/>
    <property type="evidence" value="ECO:0007669"/>
    <property type="project" value="UniProtKB-EC"/>
</dbReference>
<reference evidence="6 7" key="1">
    <citation type="submission" date="2018-06" db="EMBL/GenBank/DDBJ databases">
        <authorList>
            <consortium name="Pathogen Informatics"/>
            <person name="Doyle S."/>
        </authorList>
    </citation>
    <scope>NUCLEOTIDE SEQUENCE [LARGE SCALE GENOMIC DNA]</scope>
    <source>
        <strain evidence="6 7">NCTC13296</strain>
    </source>
</reference>
<comment type="similarity">
    <text evidence="4">Belongs to the cyclic nucleotide phosphodiesterase class-III family.</text>
</comment>
<evidence type="ECO:0000313" key="7">
    <source>
        <dbReference type="Proteomes" id="UP000254569"/>
    </source>
</evidence>
<dbReference type="PROSITE" id="PS00383">
    <property type="entry name" value="TYR_PHOSPHATASE_1"/>
    <property type="match status" value="1"/>
</dbReference>
<dbReference type="InterPro" id="IPR000387">
    <property type="entry name" value="Tyr_Pase_dom"/>
</dbReference>
<dbReference type="PROSITE" id="PS50056">
    <property type="entry name" value="TYR_PHOSPHATASE_2"/>
    <property type="match status" value="1"/>
</dbReference>
<accession>A0A379LV28</accession>
<evidence type="ECO:0000313" key="6">
    <source>
        <dbReference type="EMBL" id="SUE13910.1"/>
    </source>
</evidence>
<dbReference type="InterPro" id="IPR042283">
    <property type="entry name" value="GpdQ_catalytic"/>
</dbReference>
<dbReference type="Gene3D" id="3.90.190.10">
    <property type="entry name" value="Protein tyrosine phosphatase superfamily"/>
    <property type="match status" value="1"/>
</dbReference>
<dbReference type="InterPro" id="IPR016130">
    <property type="entry name" value="Tyr_Pase_AS"/>
</dbReference>
<evidence type="ECO:0000259" key="5">
    <source>
        <dbReference type="PROSITE" id="PS50056"/>
    </source>
</evidence>
<dbReference type="GO" id="GO:0004721">
    <property type="term" value="F:phosphoprotein phosphatase activity"/>
    <property type="evidence" value="ECO:0007669"/>
    <property type="project" value="InterPro"/>
</dbReference>
<dbReference type="SUPFAM" id="SSF56300">
    <property type="entry name" value="Metallo-dependent phosphatases"/>
    <property type="match status" value="1"/>
</dbReference>
<protein>
    <submittedName>
        <fullName evidence="6">3',5'-cyclic-nucleotide phosphodiesterase</fullName>
        <ecNumber evidence="6">3.1.4.17</ecNumber>
    </submittedName>
</protein>
<gene>
    <name evidence="6" type="primary">cpdA_2</name>
    <name evidence="6" type="ORF">NCTC13296_00740</name>
</gene>
<dbReference type="GO" id="GO:0046872">
    <property type="term" value="F:metal ion binding"/>
    <property type="evidence" value="ECO:0007669"/>
    <property type="project" value="UniProtKB-KW"/>
</dbReference>
<feature type="domain" description="Tyrosine specific protein phosphatases" evidence="5">
    <location>
        <begin position="101"/>
        <end position="166"/>
    </location>
</feature>
<keyword evidence="7" id="KW-1185">Reference proteome</keyword>
<dbReference type="InterPro" id="IPR026893">
    <property type="entry name" value="Tyr/Ser_Pase_IphP-type"/>
</dbReference>
<dbReference type="InterPro" id="IPR029021">
    <property type="entry name" value="Prot-tyrosine_phosphatase-like"/>
</dbReference>
<evidence type="ECO:0000256" key="3">
    <source>
        <dbReference type="ARBA" id="ARBA00023004"/>
    </source>
</evidence>
<dbReference type="EMBL" id="UGVI01000001">
    <property type="protein sequence ID" value="SUE13910.1"/>
    <property type="molecule type" value="Genomic_DNA"/>
</dbReference>
<organism evidence="6 7">
    <name type="scientific">Rhodococcus gordoniae</name>
    <dbReference type="NCBI Taxonomy" id="223392"/>
    <lineage>
        <taxon>Bacteria</taxon>
        <taxon>Bacillati</taxon>
        <taxon>Actinomycetota</taxon>
        <taxon>Actinomycetes</taxon>
        <taxon>Mycobacteriales</taxon>
        <taxon>Nocardiaceae</taxon>
        <taxon>Rhodococcus</taxon>
    </lineage>
</organism>
<dbReference type="RefSeq" id="WP_084421923.1">
    <property type="nucleotide sequence ID" value="NZ_LPZN01000050.1"/>
</dbReference>
<evidence type="ECO:0000256" key="4">
    <source>
        <dbReference type="ARBA" id="ARBA00025742"/>
    </source>
</evidence>
<dbReference type="Pfam" id="PF00149">
    <property type="entry name" value="Metallophos"/>
    <property type="match status" value="1"/>
</dbReference>
<name>A0A379LV28_9NOCA</name>
<evidence type="ECO:0000256" key="2">
    <source>
        <dbReference type="ARBA" id="ARBA00022801"/>
    </source>
</evidence>